<feature type="compositionally biased region" description="Low complexity" evidence="1">
    <location>
        <begin position="126"/>
        <end position="174"/>
    </location>
</feature>
<dbReference type="AlphaFoldDB" id="A0A9P3CD40"/>
<organism evidence="3 4">
    <name type="scientific">Cercospora kikuchii</name>
    <dbReference type="NCBI Taxonomy" id="84275"/>
    <lineage>
        <taxon>Eukaryota</taxon>
        <taxon>Fungi</taxon>
        <taxon>Dikarya</taxon>
        <taxon>Ascomycota</taxon>
        <taxon>Pezizomycotina</taxon>
        <taxon>Dothideomycetes</taxon>
        <taxon>Dothideomycetidae</taxon>
        <taxon>Mycosphaerellales</taxon>
        <taxon>Mycosphaerellaceae</taxon>
        <taxon>Cercospora</taxon>
    </lineage>
</organism>
<accession>A0A9P3CD40</accession>
<dbReference type="OrthoDB" id="3650258at2759"/>
<dbReference type="RefSeq" id="XP_044652312.1">
    <property type="nucleotide sequence ID" value="XM_044796377.1"/>
</dbReference>
<keyword evidence="2" id="KW-1133">Transmembrane helix</keyword>
<dbReference type="GeneID" id="68286833"/>
<feature type="compositionally biased region" description="Low complexity" evidence="1">
    <location>
        <begin position="184"/>
        <end position="233"/>
    </location>
</feature>
<evidence type="ECO:0000256" key="1">
    <source>
        <dbReference type="SAM" id="MobiDB-lite"/>
    </source>
</evidence>
<feature type="transmembrane region" description="Helical" evidence="2">
    <location>
        <begin position="268"/>
        <end position="292"/>
    </location>
</feature>
<dbReference type="EMBL" id="BOLY01000001">
    <property type="protein sequence ID" value="GIZ37825.1"/>
    <property type="molecule type" value="Genomic_DNA"/>
</dbReference>
<reference evidence="3 4" key="1">
    <citation type="submission" date="2021-01" db="EMBL/GenBank/DDBJ databases">
        <title>Cercospora kikuchii MAFF 305040 whole genome shotgun sequence.</title>
        <authorList>
            <person name="Kashiwa T."/>
            <person name="Suzuki T."/>
        </authorList>
    </citation>
    <scope>NUCLEOTIDE SEQUENCE [LARGE SCALE GENOMIC DNA]</scope>
    <source>
        <strain evidence="3 4">MAFF 305040</strain>
    </source>
</reference>
<proteinExistence type="predicted"/>
<sequence length="314" mass="32448">MAALVVLQAAQLGFITPIGVVNTLEAGSQVNVSWTSPWPLTTLQLWRGPSADDGSYTVDILGENLPPTTNSYPWMAPGAESEANQFSPEVYFRLQKSDLPNECEQCVASSSVFTVAAAGAAAVPAAVPSASDDATPSATSGAETSAAEESTAATTAASMASETAPSTTTEDSASMTAEEPSSMSTEAPASATTDEAASTTTEATESDMTTATAETSATEMSSSAAESSGMTTMVNPSIIESSPDATAASEPFVFTPVTMSQFDRATELGLGIGLGLGIPILLVVMGLVVLLLHRRERRRVQEEQFEGIFHAQTR</sequence>
<feature type="region of interest" description="Disordered" evidence="1">
    <location>
        <begin position="126"/>
        <end position="237"/>
    </location>
</feature>
<comment type="caution">
    <text evidence="3">The sequence shown here is derived from an EMBL/GenBank/DDBJ whole genome shotgun (WGS) entry which is preliminary data.</text>
</comment>
<name>A0A9P3CD40_9PEZI</name>
<evidence type="ECO:0000256" key="2">
    <source>
        <dbReference type="SAM" id="Phobius"/>
    </source>
</evidence>
<evidence type="ECO:0000313" key="3">
    <source>
        <dbReference type="EMBL" id="GIZ37825.1"/>
    </source>
</evidence>
<keyword evidence="2" id="KW-0812">Transmembrane</keyword>
<protein>
    <submittedName>
        <fullName evidence="3">Uncharacterized protein</fullName>
    </submittedName>
</protein>
<gene>
    <name evidence="3" type="ORF">CKM354_000125800</name>
</gene>
<evidence type="ECO:0000313" key="4">
    <source>
        <dbReference type="Proteomes" id="UP000825890"/>
    </source>
</evidence>
<dbReference type="Proteomes" id="UP000825890">
    <property type="component" value="Unassembled WGS sequence"/>
</dbReference>
<keyword evidence="4" id="KW-1185">Reference proteome</keyword>
<keyword evidence="2" id="KW-0472">Membrane</keyword>